<keyword evidence="1" id="KW-0472">Membrane</keyword>
<dbReference type="Gene3D" id="3.40.1000.10">
    <property type="entry name" value="Mog1/PsbP, alpha/beta/alpha sandwich"/>
    <property type="match status" value="1"/>
</dbReference>
<sequence length="218" mass="24681">MTLRNALVLFFLGLGLSSVENCYFSPILEAIAEERVLHDSFTLELPQPFEWVKVPQASVAAAMRHRLANFPTFNILILPSRAKEAQSPQDAAQEILKSYREMGLTNSKIELVGERWLGAHRAYYTKLQYLLNNEQLRSIVYTVTLRDKDLILTYVDHASNLEKDAGFLEDILKGFNILEAPPPETESTERSFSLFWLVPALAVVLLLGISVAFLILRN</sequence>
<dbReference type="AlphaFoldDB" id="A0A7X9FRX0"/>
<keyword evidence="1" id="KW-0812">Transmembrane</keyword>
<evidence type="ECO:0000313" key="3">
    <source>
        <dbReference type="Proteomes" id="UP000524246"/>
    </source>
</evidence>
<evidence type="ECO:0008006" key="4">
    <source>
        <dbReference type="Google" id="ProtNLM"/>
    </source>
</evidence>
<dbReference type="Proteomes" id="UP000524246">
    <property type="component" value="Unassembled WGS sequence"/>
</dbReference>
<gene>
    <name evidence="2" type="ORF">GYA55_06175</name>
</gene>
<dbReference type="EMBL" id="JAAZON010000268">
    <property type="protein sequence ID" value="NMC62741.1"/>
    <property type="molecule type" value="Genomic_DNA"/>
</dbReference>
<proteinExistence type="predicted"/>
<protein>
    <recommendedName>
        <fullName evidence="4">PsbP C-terminal domain-containing protein</fullName>
    </recommendedName>
</protein>
<reference evidence="2 3" key="1">
    <citation type="journal article" date="2020" name="Biotechnol. Biofuels">
        <title>New insights from the biogas microbiome by comprehensive genome-resolved metagenomics of nearly 1600 species originating from multiple anaerobic digesters.</title>
        <authorList>
            <person name="Campanaro S."/>
            <person name="Treu L."/>
            <person name="Rodriguez-R L.M."/>
            <person name="Kovalovszki A."/>
            <person name="Ziels R.M."/>
            <person name="Maus I."/>
            <person name="Zhu X."/>
            <person name="Kougias P.G."/>
            <person name="Basile A."/>
            <person name="Luo G."/>
            <person name="Schluter A."/>
            <person name="Konstantinidis K.T."/>
            <person name="Angelidaki I."/>
        </authorList>
    </citation>
    <scope>NUCLEOTIDE SEQUENCE [LARGE SCALE GENOMIC DNA]</scope>
    <source>
        <strain evidence="2">AS27yjCOA_65</strain>
    </source>
</reference>
<evidence type="ECO:0000313" key="2">
    <source>
        <dbReference type="EMBL" id="NMC62741.1"/>
    </source>
</evidence>
<evidence type="ECO:0000256" key="1">
    <source>
        <dbReference type="SAM" id="Phobius"/>
    </source>
</evidence>
<keyword evidence="1" id="KW-1133">Transmembrane helix</keyword>
<comment type="caution">
    <text evidence="2">The sequence shown here is derived from an EMBL/GenBank/DDBJ whole genome shotgun (WGS) entry which is preliminary data.</text>
</comment>
<organism evidence="2 3">
    <name type="scientific">SAR324 cluster bacterium</name>
    <dbReference type="NCBI Taxonomy" id="2024889"/>
    <lineage>
        <taxon>Bacteria</taxon>
        <taxon>Deltaproteobacteria</taxon>
        <taxon>SAR324 cluster</taxon>
    </lineage>
</organism>
<accession>A0A7X9FRX0</accession>
<feature type="transmembrane region" description="Helical" evidence="1">
    <location>
        <begin position="194"/>
        <end position="216"/>
    </location>
</feature>
<name>A0A7X9FRX0_9DELT</name>